<comment type="caution">
    <text evidence="2">The sequence shown here is derived from an EMBL/GenBank/DDBJ whole genome shotgun (WGS) entry which is preliminary data.</text>
</comment>
<dbReference type="PANTHER" id="PTHR33033">
    <property type="entry name" value="POLYNUCLEOTIDYL TRANSFERASE, RIBONUCLEASE H-LIKE SUPERFAMILY PROTEIN-RELATED"/>
    <property type="match status" value="1"/>
</dbReference>
<feature type="domain" description="RNase H type-1" evidence="1">
    <location>
        <begin position="20"/>
        <end position="142"/>
    </location>
</feature>
<evidence type="ECO:0000259" key="1">
    <source>
        <dbReference type="Pfam" id="PF13456"/>
    </source>
</evidence>
<dbReference type="Gene3D" id="3.30.420.10">
    <property type="entry name" value="Ribonuclease H-like superfamily/Ribonuclease H"/>
    <property type="match status" value="1"/>
</dbReference>
<proteinExistence type="predicted"/>
<evidence type="ECO:0000313" key="2">
    <source>
        <dbReference type="EMBL" id="KAK8580560.1"/>
    </source>
</evidence>
<dbReference type="InterPro" id="IPR044730">
    <property type="entry name" value="RNase_H-like_dom_plant"/>
</dbReference>
<dbReference type="CDD" id="cd06222">
    <property type="entry name" value="RNase_H_like"/>
    <property type="match status" value="1"/>
</dbReference>
<protein>
    <recommendedName>
        <fullName evidence="1">RNase H type-1 domain-containing protein</fullName>
    </recommendedName>
</protein>
<dbReference type="SUPFAM" id="SSF53098">
    <property type="entry name" value="Ribonuclease H-like"/>
    <property type="match status" value="1"/>
</dbReference>
<dbReference type="InterPro" id="IPR002156">
    <property type="entry name" value="RNaseH_domain"/>
</dbReference>
<evidence type="ECO:0000313" key="3">
    <source>
        <dbReference type="Proteomes" id="UP001472677"/>
    </source>
</evidence>
<dbReference type="PANTHER" id="PTHR33033:SF121">
    <property type="entry name" value="POLYNUCLEOTIDYL TRANSFERASE, RIBONUCLEASE H-LIKE SUPERFAMILY PROTEIN"/>
    <property type="match status" value="1"/>
</dbReference>
<dbReference type="InterPro" id="IPR012337">
    <property type="entry name" value="RNaseH-like_sf"/>
</dbReference>
<organism evidence="2 3">
    <name type="scientific">Hibiscus sabdariffa</name>
    <name type="common">roselle</name>
    <dbReference type="NCBI Taxonomy" id="183260"/>
    <lineage>
        <taxon>Eukaryota</taxon>
        <taxon>Viridiplantae</taxon>
        <taxon>Streptophyta</taxon>
        <taxon>Embryophyta</taxon>
        <taxon>Tracheophyta</taxon>
        <taxon>Spermatophyta</taxon>
        <taxon>Magnoliopsida</taxon>
        <taxon>eudicotyledons</taxon>
        <taxon>Gunneridae</taxon>
        <taxon>Pentapetalae</taxon>
        <taxon>rosids</taxon>
        <taxon>malvids</taxon>
        <taxon>Malvales</taxon>
        <taxon>Malvaceae</taxon>
        <taxon>Malvoideae</taxon>
        <taxon>Hibiscus</taxon>
    </lineage>
</organism>
<dbReference type="EMBL" id="JBBPBM010000006">
    <property type="protein sequence ID" value="KAK8580560.1"/>
    <property type="molecule type" value="Genomic_DNA"/>
</dbReference>
<accession>A0ABR2FI63</accession>
<dbReference type="InterPro" id="IPR036397">
    <property type="entry name" value="RNaseH_sf"/>
</dbReference>
<reference evidence="2 3" key="1">
    <citation type="journal article" date="2024" name="G3 (Bethesda)">
        <title>Genome assembly of Hibiscus sabdariffa L. provides insights into metabolisms of medicinal natural products.</title>
        <authorList>
            <person name="Kim T."/>
        </authorList>
    </citation>
    <scope>NUCLEOTIDE SEQUENCE [LARGE SCALE GENOMIC DNA]</scope>
    <source>
        <strain evidence="2">TK-2024</strain>
        <tissue evidence="2">Old leaves</tissue>
    </source>
</reference>
<keyword evidence="3" id="KW-1185">Reference proteome</keyword>
<dbReference type="Pfam" id="PF13456">
    <property type="entry name" value="RVT_3"/>
    <property type="match status" value="1"/>
</dbReference>
<name>A0ABR2FI63_9ROSI</name>
<dbReference type="Proteomes" id="UP001472677">
    <property type="component" value="Unassembled WGS sequence"/>
</dbReference>
<sequence>MKSASCFTWVPPPQGYLKFNTDSAILGSFGQAEIGGCLRNEPGKSLITFSKDIGVTDPTSAELQAIYEVCRMFCSSPWSNAEKFIVESDCKLIVDWISKPCLAPRSFLPLVAPCVTFFAGRTWKIQYAPRTSNSVADNLAKSGISMDVDYVEFATT</sequence>
<gene>
    <name evidence="2" type="ORF">V6N12_070826</name>
</gene>